<keyword evidence="2" id="KW-0539">Nucleus</keyword>
<dbReference type="SUPFAM" id="SSF47095">
    <property type="entry name" value="HMG-box"/>
    <property type="match status" value="1"/>
</dbReference>
<dbReference type="GO" id="GO:0005634">
    <property type="term" value="C:nucleus"/>
    <property type="evidence" value="ECO:0000318"/>
    <property type="project" value="GO_Central"/>
</dbReference>
<dbReference type="EnsemblPlants" id="AES73756">
    <property type="protein sequence ID" value="AES73756"/>
    <property type="gene ID" value="MTR_3g108380"/>
</dbReference>
<dbReference type="EMBL" id="CM001219">
    <property type="protein sequence ID" value="AES73756.2"/>
    <property type="molecule type" value="Genomic_DNA"/>
</dbReference>
<dbReference type="PANTHER" id="PTHR48112">
    <property type="entry name" value="HIGH MOBILITY GROUP PROTEIN DSP1"/>
    <property type="match status" value="1"/>
</dbReference>
<reference evidence="6" key="3">
    <citation type="submission" date="2015-04" db="UniProtKB">
        <authorList>
            <consortium name="EnsemblPlants"/>
        </authorList>
    </citation>
    <scope>IDENTIFICATION</scope>
    <source>
        <strain evidence="6">cv. Jemalong A17</strain>
    </source>
</reference>
<dbReference type="AlphaFoldDB" id="G7JCA3"/>
<organism evidence="5 7">
    <name type="scientific">Medicago truncatula</name>
    <name type="common">Barrel medic</name>
    <name type="synonym">Medicago tribuloides</name>
    <dbReference type="NCBI Taxonomy" id="3880"/>
    <lineage>
        <taxon>Eukaryota</taxon>
        <taxon>Viridiplantae</taxon>
        <taxon>Streptophyta</taxon>
        <taxon>Embryophyta</taxon>
        <taxon>Tracheophyta</taxon>
        <taxon>Spermatophyta</taxon>
        <taxon>Magnoliopsida</taxon>
        <taxon>eudicotyledons</taxon>
        <taxon>Gunneridae</taxon>
        <taxon>Pentapetalae</taxon>
        <taxon>rosids</taxon>
        <taxon>fabids</taxon>
        <taxon>Fabales</taxon>
        <taxon>Fabaceae</taxon>
        <taxon>Papilionoideae</taxon>
        <taxon>50 kb inversion clade</taxon>
        <taxon>NPAAA clade</taxon>
        <taxon>Hologalegina</taxon>
        <taxon>IRL clade</taxon>
        <taxon>Trifolieae</taxon>
        <taxon>Medicago</taxon>
    </lineage>
</organism>
<dbReference type="PANTHER" id="PTHR48112:SF22">
    <property type="entry name" value="MITOCHONDRIAL TRANSCRIPTION FACTOR A, ISOFORM B"/>
    <property type="match status" value="1"/>
</dbReference>
<dbReference type="GO" id="GO:0003677">
    <property type="term" value="F:DNA binding"/>
    <property type="evidence" value="ECO:0007669"/>
    <property type="project" value="UniProtKB-UniRule"/>
</dbReference>
<dbReference type="PaxDb" id="3880-AES73756"/>
<proteinExistence type="predicted"/>
<reference evidence="5 7" key="2">
    <citation type="journal article" date="2014" name="BMC Genomics">
        <title>An improved genome release (version Mt4.0) for the model legume Medicago truncatula.</title>
        <authorList>
            <person name="Tang H."/>
            <person name="Krishnakumar V."/>
            <person name="Bidwell S."/>
            <person name="Rosen B."/>
            <person name="Chan A."/>
            <person name="Zhou S."/>
            <person name="Gentzbittel L."/>
            <person name="Childs K.L."/>
            <person name="Yandell M."/>
            <person name="Gundlach H."/>
            <person name="Mayer K.F."/>
            <person name="Schwartz D.C."/>
            <person name="Town C.D."/>
        </authorList>
    </citation>
    <scope>GENOME REANNOTATION</scope>
    <source>
        <strain evidence="6 7">cv. Jemalong A17</strain>
    </source>
</reference>
<evidence type="ECO:0000313" key="5">
    <source>
        <dbReference type="EMBL" id="AES73756.2"/>
    </source>
</evidence>
<feature type="DNA-binding region" description="HMG box" evidence="2">
    <location>
        <begin position="49"/>
        <end position="95"/>
    </location>
</feature>
<evidence type="ECO:0000313" key="6">
    <source>
        <dbReference type="EnsemblPlants" id="AES73756"/>
    </source>
</evidence>
<gene>
    <name evidence="5" type="ordered locus">MTR_3g108380</name>
</gene>
<dbReference type="STRING" id="3880.G7JCA3"/>
<feature type="region of interest" description="Disordered" evidence="3">
    <location>
        <begin position="1"/>
        <end position="52"/>
    </location>
</feature>
<name>G7JCA3_MEDTR</name>
<dbReference type="Proteomes" id="UP000002051">
    <property type="component" value="Chromosome 3"/>
</dbReference>
<keyword evidence="7" id="KW-1185">Reference proteome</keyword>
<keyword evidence="1 2" id="KW-0238">DNA-binding</keyword>
<dbReference type="Pfam" id="PF00505">
    <property type="entry name" value="HMG_box"/>
    <property type="match status" value="1"/>
</dbReference>
<dbReference type="InterPro" id="IPR050342">
    <property type="entry name" value="HMGB"/>
</dbReference>
<dbReference type="InterPro" id="IPR009071">
    <property type="entry name" value="HMG_box_dom"/>
</dbReference>
<dbReference type="Gene3D" id="1.10.30.10">
    <property type="entry name" value="High mobility group box domain"/>
    <property type="match status" value="1"/>
</dbReference>
<accession>A0A0C3VQV8</accession>
<evidence type="ECO:0000256" key="3">
    <source>
        <dbReference type="SAM" id="MobiDB-lite"/>
    </source>
</evidence>
<dbReference type="HOGENOM" id="CLU_2375998_0_0_1"/>
<sequence>MRNLPKRNLRRICLLTSKASASTSKKKSKDADEDVKKKKQKKKRDPNAPKSVLSGFKLFSRKERENLKKTNIGISFTDVVRVIGEKWKKMSDMAR</sequence>
<evidence type="ECO:0000256" key="2">
    <source>
        <dbReference type="PROSITE-ProRule" id="PRU00267"/>
    </source>
</evidence>
<feature type="domain" description="HMG box" evidence="4">
    <location>
        <begin position="49"/>
        <end position="95"/>
    </location>
</feature>
<evidence type="ECO:0000259" key="4">
    <source>
        <dbReference type="PROSITE" id="PS50118"/>
    </source>
</evidence>
<feature type="compositionally biased region" description="Basic residues" evidence="3">
    <location>
        <begin position="1"/>
        <end position="10"/>
    </location>
</feature>
<evidence type="ECO:0000256" key="1">
    <source>
        <dbReference type="ARBA" id="ARBA00023125"/>
    </source>
</evidence>
<evidence type="ECO:0000313" key="7">
    <source>
        <dbReference type="Proteomes" id="UP000002051"/>
    </source>
</evidence>
<accession>G7JCA3</accession>
<dbReference type="InterPro" id="IPR036910">
    <property type="entry name" value="HMG_box_dom_sf"/>
</dbReference>
<dbReference type="PROSITE" id="PS50118">
    <property type="entry name" value="HMG_BOX_2"/>
    <property type="match status" value="1"/>
</dbReference>
<protein>
    <submittedName>
        <fullName evidence="5">High mobility group (HMG)-box protein</fullName>
    </submittedName>
</protein>
<reference evidence="5 7" key="1">
    <citation type="journal article" date="2011" name="Nature">
        <title>The Medicago genome provides insight into the evolution of rhizobial symbioses.</title>
        <authorList>
            <person name="Young N.D."/>
            <person name="Debelle F."/>
            <person name="Oldroyd G.E."/>
            <person name="Geurts R."/>
            <person name="Cannon S.B."/>
            <person name="Udvardi M.K."/>
            <person name="Benedito V.A."/>
            <person name="Mayer K.F."/>
            <person name="Gouzy J."/>
            <person name="Schoof H."/>
            <person name="Van de Peer Y."/>
            <person name="Proost S."/>
            <person name="Cook D.R."/>
            <person name="Meyers B.C."/>
            <person name="Spannagl M."/>
            <person name="Cheung F."/>
            <person name="De Mita S."/>
            <person name="Krishnakumar V."/>
            <person name="Gundlach H."/>
            <person name="Zhou S."/>
            <person name="Mudge J."/>
            <person name="Bharti A.K."/>
            <person name="Murray J.D."/>
            <person name="Naoumkina M.A."/>
            <person name="Rosen B."/>
            <person name="Silverstein K.A."/>
            <person name="Tang H."/>
            <person name="Rombauts S."/>
            <person name="Zhao P.X."/>
            <person name="Zhou P."/>
            <person name="Barbe V."/>
            <person name="Bardou P."/>
            <person name="Bechner M."/>
            <person name="Bellec A."/>
            <person name="Berger A."/>
            <person name="Berges H."/>
            <person name="Bidwell S."/>
            <person name="Bisseling T."/>
            <person name="Choisne N."/>
            <person name="Couloux A."/>
            <person name="Denny R."/>
            <person name="Deshpande S."/>
            <person name="Dai X."/>
            <person name="Doyle J.J."/>
            <person name="Dudez A.M."/>
            <person name="Farmer A.D."/>
            <person name="Fouteau S."/>
            <person name="Franken C."/>
            <person name="Gibelin C."/>
            <person name="Gish J."/>
            <person name="Goldstein S."/>
            <person name="Gonzalez A.J."/>
            <person name="Green P.J."/>
            <person name="Hallab A."/>
            <person name="Hartog M."/>
            <person name="Hua A."/>
            <person name="Humphray S.J."/>
            <person name="Jeong D.H."/>
            <person name="Jing Y."/>
            <person name="Jocker A."/>
            <person name="Kenton S.M."/>
            <person name="Kim D.J."/>
            <person name="Klee K."/>
            <person name="Lai H."/>
            <person name="Lang C."/>
            <person name="Lin S."/>
            <person name="Macmil S.L."/>
            <person name="Magdelenat G."/>
            <person name="Matthews L."/>
            <person name="McCorrison J."/>
            <person name="Monaghan E.L."/>
            <person name="Mun J.H."/>
            <person name="Najar F.Z."/>
            <person name="Nicholson C."/>
            <person name="Noirot C."/>
            <person name="O'Bleness M."/>
            <person name="Paule C.R."/>
            <person name="Poulain J."/>
            <person name="Prion F."/>
            <person name="Qin B."/>
            <person name="Qu C."/>
            <person name="Retzel E.F."/>
            <person name="Riddle C."/>
            <person name="Sallet E."/>
            <person name="Samain S."/>
            <person name="Samson N."/>
            <person name="Sanders I."/>
            <person name="Saurat O."/>
            <person name="Scarpelli C."/>
            <person name="Schiex T."/>
            <person name="Segurens B."/>
            <person name="Severin A.J."/>
            <person name="Sherrier D.J."/>
            <person name="Shi R."/>
            <person name="Sims S."/>
            <person name="Singer S.R."/>
            <person name="Sinharoy S."/>
            <person name="Sterck L."/>
            <person name="Viollet A."/>
            <person name="Wang B.B."/>
            <person name="Wang K."/>
            <person name="Wang M."/>
            <person name="Wang X."/>
            <person name="Warfsmann J."/>
            <person name="Weissenbach J."/>
            <person name="White D.D."/>
            <person name="White J.D."/>
            <person name="Wiley G.B."/>
            <person name="Wincker P."/>
            <person name="Xing Y."/>
            <person name="Yang L."/>
            <person name="Yao Z."/>
            <person name="Ying F."/>
            <person name="Zhai J."/>
            <person name="Zhou L."/>
            <person name="Zuber A."/>
            <person name="Denarie J."/>
            <person name="Dixon R.A."/>
            <person name="May G.D."/>
            <person name="Schwartz D.C."/>
            <person name="Rogers J."/>
            <person name="Quetier F."/>
            <person name="Town C.D."/>
            <person name="Roe B.A."/>
        </authorList>
    </citation>
    <scope>NUCLEOTIDE SEQUENCE [LARGE SCALE GENOMIC DNA]</scope>
    <source>
        <strain evidence="5">A17</strain>
        <strain evidence="6 7">cv. Jemalong A17</strain>
    </source>
</reference>